<dbReference type="EMBL" id="QYRT01000021">
    <property type="protein sequence ID" value="TIH35183.1"/>
    <property type="molecule type" value="Genomic_DNA"/>
</dbReference>
<keyword evidence="5 7" id="KW-1133">Transmembrane helix</keyword>
<evidence type="ECO:0000259" key="8">
    <source>
        <dbReference type="Pfam" id="PF00528"/>
    </source>
</evidence>
<protein>
    <submittedName>
        <fullName evidence="9">ABC transporter permease subunit</fullName>
    </submittedName>
</protein>
<evidence type="ECO:0000256" key="6">
    <source>
        <dbReference type="ARBA" id="ARBA00023136"/>
    </source>
</evidence>
<gene>
    <name evidence="9" type="ORF">D4765_11660</name>
</gene>
<dbReference type="InterPro" id="IPR000515">
    <property type="entry name" value="MetI-like"/>
</dbReference>
<dbReference type="OrthoDB" id="5140822at2"/>
<dbReference type="GO" id="GO:0005886">
    <property type="term" value="C:plasma membrane"/>
    <property type="evidence" value="ECO:0007669"/>
    <property type="project" value="UniProtKB-SubCell"/>
</dbReference>
<dbReference type="Proteomes" id="UP000306192">
    <property type="component" value="Unassembled WGS sequence"/>
</dbReference>
<sequence length="299" mass="31357">MTDVQHDIEIELGESIAIDAETARGPARRSFLGSMQSVRSMPPWVGAVVGVIVILLAWQFISVTFFSLTQSVPQPFNVFVQLFTDLTDGVYWNAIAQTGMSALWGFLWGNLIAFFLAFIVLLIPWLEGLSTQLAVVCSCIPLTAIAPIVTLLSPAGGRSTSIFLAALSVIFTAVIGTILGLNAASETQLDVIKAYGGSRLTQLFKVRLIAAVPSILAALKLAAPAAFLGAVLGEYFLVGVDSGIGILLLAAQATAASVKLWAIALICGGVAGLAYFVIGRIGRLATPWSAGDARAGEGF</sequence>
<keyword evidence="6 7" id="KW-0472">Membrane</keyword>
<feature type="domain" description="ABC transmembrane type-1" evidence="8">
    <location>
        <begin position="109"/>
        <end position="266"/>
    </location>
</feature>
<evidence type="ECO:0000256" key="3">
    <source>
        <dbReference type="ARBA" id="ARBA00022475"/>
    </source>
</evidence>
<dbReference type="SUPFAM" id="SSF161098">
    <property type="entry name" value="MetI-like"/>
    <property type="match status" value="1"/>
</dbReference>
<evidence type="ECO:0000256" key="4">
    <source>
        <dbReference type="ARBA" id="ARBA00022692"/>
    </source>
</evidence>
<comment type="subcellular location">
    <subcellularLocation>
        <location evidence="1">Cell membrane</location>
        <topology evidence="1">Multi-pass membrane protein</topology>
    </subcellularLocation>
</comment>
<comment type="caution">
    <text evidence="9">The sequence shown here is derived from an EMBL/GenBank/DDBJ whole genome shotgun (WGS) entry which is preliminary data.</text>
</comment>
<dbReference type="InterPro" id="IPR035906">
    <property type="entry name" value="MetI-like_sf"/>
</dbReference>
<keyword evidence="2" id="KW-0813">Transport</keyword>
<name>A0A4T2BTW9_9MICO</name>
<feature type="transmembrane region" description="Helical" evidence="7">
    <location>
        <begin position="102"/>
        <end position="126"/>
    </location>
</feature>
<dbReference type="Gene3D" id="1.10.3720.10">
    <property type="entry name" value="MetI-like"/>
    <property type="match status" value="1"/>
</dbReference>
<dbReference type="GO" id="GO:0055085">
    <property type="term" value="P:transmembrane transport"/>
    <property type="evidence" value="ECO:0007669"/>
    <property type="project" value="InterPro"/>
</dbReference>
<organism evidence="9 10">
    <name type="scientific">Subtercola vilae</name>
    <dbReference type="NCBI Taxonomy" id="2056433"/>
    <lineage>
        <taxon>Bacteria</taxon>
        <taxon>Bacillati</taxon>
        <taxon>Actinomycetota</taxon>
        <taxon>Actinomycetes</taxon>
        <taxon>Micrococcales</taxon>
        <taxon>Microbacteriaceae</taxon>
        <taxon>Subtercola</taxon>
    </lineage>
</organism>
<accession>A0A4T2BTW9</accession>
<feature type="transmembrane region" description="Helical" evidence="7">
    <location>
        <begin position="44"/>
        <end position="68"/>
    </location>
</feature>
<dbReference type="PANTHER" id="PTHR30151">
    <property type="entry name" value="ALKANE SULFONATE ABC TRANSPORTER-RELATED, MEMBRANE SUBUNIT"/>
    <property type="match status" value="1"/>
</dbReference>
<keyword evidence="10" id="KW-1185">Reference proteome</keyword>
<dbReference type="Pfam" id="PF00528">
    <property type="entry name" value="BPD_transp_1"/>
    <property type="match status" value="1"/>
</dbReference>
<evidence type="ECO:0000313" key="10">
    <source>
        <dbReference type="Proteomes" id="UP000306192"/>
    </source>
</evidence>
<dbReference type="AlphaFoldDB" id="A0A4T2BTW9"/>
<keyword evidence="3" id="KW-1003">Cell membrane</keyword>
<evidence type="ECO:0000256" key="7">
    <source>
        <dbReference type="SAM" id="Phobius"/>
    </source>
</evidence>
<evidence type="ECO:0000256" key="5">
    <source>
        <dbReference type="ARBA" id="ARBA00022989"/>
    </source>
</evidence>
<dbReference type="RefSeq" id="WP_136642470.1">
    <property type="nucleotide sequence ID" value="NZ_QYRT01000021.1"/>
</dbReference>
<feature type="transmembrane region" description="Helical" evidence="7">
    <location>
        <begin position="162"/>
        <end position="185"/>
    </location>
</feature>
<feature type="transmembrane region" description="Helical" evidence="7">
    <location>
        <begin position="260"/>
        <end position="278"/>
    </location>
</feature>
<feature type="transmembrane region" description="Helical" evidence="7">
    <location>
        <begin position="133"/>
        <end position="156"/>
    </location>
</feature>
<proteinExistence type="predicted"/>
<keyword evidence="4 7" id="KW-0812">Transmembrane</keyword>
<dbReference type="PANTHER" id="PTHR30151:SF20">
    <property type="entry name" value="ABC TRANSPORTER PERMEASE PROTEIN HI_0355-RELATED"/>
    <property type="match status" value="1"/>
</dbReference>
<evidence type="ECO:0000313" key="9">
    <source>
        <dbReference type="EMBL" id="TIH35183.1"/>
    </source>
</evidence>
<reference evidence="9 10" key="1">
    <citation type="journal article" date="2019" name="Microorganisms">
        <title>Systematic Affiliation and Genome Analysis of Subtercola vilae DB165(T) with Particular Emphasis on Cold Adaptation of an Isolate from a High-Altitude Cold Volcano Lake.</title>
        <authorList>
            <person name="Villalobos A.S."/>
            <person name="Wiese J."/>
            <person name="Imhoff J.F."/>
            <person name="Dorador C."/>
            <person name="Keller A."/>
            <person name="Hentschel U."/>
        </authorList>
    </citation>
    <scope>NUCLEOTIDE SEQUENCE [LARGE SCALE GENOMIC DNA]</scope>
    <source>
        <strain evidence="9 10">DB165</strain>
    </source>
</reference>
<feature type="transmembrane region" description="Helical" evidence="7">
    <location>
        <begin position="206"/>
        <end position="229"/>
    </location>
</feature>
<evidence type="ECO:0000256" key="1">
    <source>
        <dbReference type="ARBA" id="ARBA00004651"/>
    </source>
</evidence>
<evidence type="ECO:0000256" key="2">
    <source>
        <dbReference type="ARBA" id="ARBA00022448"/>
    </source>
</evidence>
<feature type="transmembrane region" description="Helical" evidence="7">
    <location>
        <begin position="235"/>
        <end position="253"/>
    </location>
</feature>